<evidence type="ECO:0000313" key="2">
    <source>
        <dbReference type="EMBL" id="RWQ97153.1"/>
    </source>
</evidence>
<accession>A0A443HZG1</accession>
<proteinExistence type="predicted"/>
<dbReference type="VEuPathDB" id="FungiDB:C8Q69DRAFT_217484"/>
<gene>
    <name evidence="2" type="ORF">C8Q69DRAFT_217484</name>
</gene>
<comment type="caution">
    <text evidence="2">The sequence shown here is derived from an EMBL/GenBank/DDBJ whole genome shotgun (WGS) entry which is preliminary data.</text>
</comment>
<dbReference type="GeneID" id="39595538"/>
<protein>
    <submittedName>
        <fullName evidence="2">Uncharacterized protein</fullName>
    </submittedName>
</protein>
<name>A0A443HZG1_BYSSP</name>
<feature type="coiled-coil region" evidence="1">
    <location>
        <begin position="56"/>
        <end position="97"/>
    </location>
</feature>
<dbReference type="RefSeq" id="XP_028486798.1">
    <property type="nucleotide sequence ID" value="XM_028626261.1"/>
</dbReference>
<dbReference type="EMBL" id="RCNU01000003">
    <property type="protein sequence ID" value="RWQ97153.1"/>
    <property type="molecule type" value="Genomic_DNA"/>
</dbReference>
<organism evidence="2 3">
    <name type="scientific">Byssochlamys spectabilis</name>
    <name type="common">Paecilomyces variotii</name>
    <dbReference type="NCBI Taxonomy" id="264951"/>
    <lineage>
        <taxon>Eukaryota</taxon>
        <taxon>Fungi</taxon>
        <taxon>Dikarya</taxon>
        <taxon>Ascomycota</taxon>
        <taxon>Pezizomycotina</taxon>
        <taxon>Eurotiomycetes</taxon>
        <taxon>Eurotiomycetidae</taxon>
        <taxon>Eurotiales</taxon>
        <taxon>Thermoascaceae</taxon>
        <taxon>Paecilomyces</taxon>
    </lineage>
</organism>
<keyword evidence="3" id="KW-1185">Reference proteome</keyword>
<dbReference type="Proteomes" id="UP000283841">
    <property type="component" value="Unassembled WGS sequence"/>
</dbReference>
<keyword evidence="1" id="KW-0175">Coiled coil</keyword>
<dbReference type="AlphaFoldDB" id="A0A443HZG1"/>
<evidence type="ECO:0000313" key="3">
    <source>
        <dbReference type="Proteomes" id="UP000283841"/>
    </source>
</evidence>
<reference evidence="2 3" key="1">
    <citation type="journal article" date="2018" name="Front. Microbiol.">
        <title>Genomic and genetic insights into a cosmopolitan fungus, Paecilomyces variotii (Eurotiales).</title>
        <authorList>
            <person name="Urquhart A.S."/>
            <person name="Mondo S.J."/>
            <person name="Makela M.R."/>
            <person name="Hane J.K."/>
            <person name="Wiebenga A."/>
            <person name="He G."/>
            <person name="Mihaltcheva S."/>
            <person name="Pangilinan J."/>
            <person name="Lipzen A."/>
            <person name="Barry K."/>
            <person name="de Vries R.P."/>
            <person name="Grigoriev I.V."/>
            <person name="Idnurm A."/>
        </authorList>
    </citation>
    <scope>NUCLEOTIDE SEQUENCE [LARGE SCALE GENOMIC DNA]</scope>
    <source>
        <strain evidence="2 3">CBS 101075</strain>
    </source>
</reference>
<evidence type="ECO:0000256" key="1">
    <source>
        <dbReference type="SAM" id="Coils"/>
    </source>
</evidence>
<sequence length="234" mass="26774">MDQAAFTSSTPDLCEIGTAVIIQAVIKFMRQHPTRYGDLRPHTIIWGHRDSPEDRIYALEEAFKALREENQRLSELNSRLTCDLENLTTRVREIEERPVTDDPRWHRLALSLQSHSSRSEPIAELDTHISNKLWVVYKGLNNIIKIDDGPLVIEFDKLLLRSPSTPREKNVELGNLGSQHLATSIRSAQGFYNDERINTGQSSGRNIRAEQQAWSEAYGESQPWVEDICETHLS</sequence>